<dbReference type="GO" id="GO:0031490">
    <property type="term" value="F:chromatin DNA binding"/>
    <property type="evidence" value="ECO:0007669"/>
    <property type="project" value="TreeGrafter"/>
</dbReference>
<dbReference type="PANTHER" id="PTHR46172">
    <property type="entry name" value="DNA POLYMERASE EPSILON SUBUNIT 3"/>
    <property type="match status" value="1"/>
</dbReference>
<dbReference type="GO" id="GO:0008623">
    <property type="term" value="C:CHRAC"/>
    <property type="evidence" value="ECO:0007669"/>
    <property type="project" value="TreeGrafter"/>
</dbReference>
<dbReference type="GO" id="GO:0031507">
    <property type="term" value="P:heterochromatin formation"/>
    <property type="evidence" value="ECO:0007669"/>
    <property type="project" value="TreeGrafter"/>
</dbReference>
<dbReference type="Pfam" id="PF00125">
    <property type="entry name" value="Histone"/>
    <property type="match status" value="1"/>
</dbReference>
<dbReference type="GO" id="GO:0006974">
    <property type="term" value="P:DNA damage response"/>
    <property type="evidence" value="ECO:0007669"/>
    <property type="project" value="TreeGrafter"/>
</dbReference>
<accession>A0A1D2AEK7</accession>
<feature type="domain" description="Core Histone H2A/H2B/H3" evidence="3">
    <location>
        <begin position="7"/>
        <end position="82"/>
    </location>
</feature>
<dbReference type="InterPro" id="IPR007125">
    <property type="entry name" value="H2A/H2B/H3"/>
</dbReference>
<dbReference type="AlphaFoldDB" id="A0A1D2AEK7"/>
<sequence length="153" mass="17002">MTTPEVTDAEIPKALLKRLIKAKLSTVAGADPTRDYQIHKDALLAFQEAAKIFIHYLTATANDVCRDARRQTISAEDVLTALNDLDFGEVTGELTEALEDFRTEAREKSKKKAEGKKRKAEGEEPFCVHLDLRLFGAQGKVERSCIGRSAVLR</sequence>
<evidence type="ECO:0000256" key="1">
    <source>
        <dbReference type="ARBA" id="ARBA00004123"/>
    </source>
</evidence>
<dbReference type="InterPro" id="IPR009072">
    <property type="entry name" value="Histone-fold"/>
</dbReference>
<dbReference type="PANTHER" id="PTHR46172:SF1">
    <property type="entry name" value="DNA POLYMERASE EPSILON SUBUNIT 3"/>
    <property type="match status" value="1"/>
</dbReference>
<dbReference type="InterPro" id="IPR051377">
    <property type="entry name" value="DNA_Pol-Epsilon_Subunit"/>
</dbReference>
<dbReference type="CDD" id="cd22928">
    <property type="entry name" value="HFD_POLE3_DPB4"/>
    <property type="match status" value="1"/>
</dbReference>
<name>A0A1D2AEK7_AUXPR</name>
<reference evidence="4" key="1">
    <citation type="submission" date="2015-08" db="EMBL/GenBank/DDBJ databases">
        <authorList>
            <person name="Babu N.S."/>
            <person name="Beckwith C.J."/>
            <person name="Beseler K.G."/>
            <person name="Brison A."/>
            <person name="Carone J.V."/>
            <person name="Caskin T.P."/>
            <person name="Diamond M."/>
            <person name="Durham M.E."/>
            <person name="Foxe J.M."/>
            <person name="Go M."/>
            <person name="Henderson B.A."/>
            <person name="Jones I.B."/>
            <person name="McGettigan J.A."/>
            <person name="Micheletti S.J."/>
            <person name="Nasrallah M.E."/>
            <person name="Ortiz D."/>
            <person name="Piller C.R."/>
            <person name="Privatt S.R."/>
            <person name="Schneider S.L."/>
            <person name="Sharp S."/>
            <person name="Smith T.C."/>
            <person name="Stanton J.D."/>
            <person name="Ullery H.E."/>
            <person name="Wilson R.J."/>
            <person name="Serrano M.G."/>
            <person name="Buck G."/>
            <person name="Lee V."/>
            <person name="Wang Y."/>
            <person name="Carvalho R."/>
            <person name="Voegtly L."/>
            <person name="Shi R."/>
            <person name="Duckworth R."/>
            <person name="Johnson A."/>
            <person name="Loviza R."/>
            <person name="Walstead R."/>
            <person name="Shah Z."/>
            <person name="Kiflezghi M."/>
            <person name="Wade K."/>
            <person name="Ball S.L."/>
            <person name="Bradley K.W."/>
            <person name="Asai D.J."/>
            <person name="Bowman C.A."/>
            <person name="Russell D.A."/>
            <person name="Pope W.H."/>
            <person name="Jacobs-Sera D."/>
            <person name="Hendrix R.W."/>
            <person name="Hatfull G.F."/>
        </authorList>
    </citation>
    <scope>NUCLEOTIDE SEQUENCE</scope>
</reference>
<dbReference type="GO" id="GO:0006272">
    <property type="term" value="P:leading strand elongation"/>
    <property type="evidence" value="ECO:0007669"/>
    <property type="project" value="TreeGrafter"/>
</dbReference>
<dbReference type="EMBL" id="GDKF01000985">
    <property type="protein sequence ID" value="JAT77637.1"/>
    <property type="molecule type" value="Transcribed_RNA"/>
</dbReference>
<dbReference type="GO" id="GO:0046982">
    <property type="term" value="F:protein heterodimerization activity"/>
    <property type="evidence" value="ECO:0007669"/>
    <property type="project" value="InterPro"/>
</dbReference>
<protein>
    <recommendedName>
        <fullName evidence="3">Core Histone H2A/H2B/H3 domain-containing protein</fullName>
    </recommendedName>
</protein>
<evidence type="ECO:0000313" key="4">
    <source>
        <dbReference type="EMBL" id="JAT77637.1"/>
    </source>
</evidence>
<dbReference type="Gene3D" id="1.10.20.10">
    <property type="entry name" value="Histone, subunit A"/>
    <property type="match status" value="1"/>
</dbReference>
<dbReference type="SUPFAM" id="SSF47113">
    <property type="entry name" value="Histone-fold"/>
    <property type="match status" value="1"/>
</dbReference>
<proteinExistence type="predicted"/>
<evidence type="ECO:0000259" key="3">
    <source>
        <dbReference type="Pfam" id="PF00125"/>
    </source>
</evidence>
<comment type="subcellular location">
    <subcellularLocation>
        <location evidence="1">Nucleus</location>
    </subcellularLocation>
</comment>
<gene>
    <name evidence="4" type="ORF">g.11118</name>
</gene>
<keyword evidence="2" id="KW-0539">Nucleus</keyword>
<dbReference type="GO" id="GO:0008622">
    <property type="term" value="C:epsilon DNA polymerase complex"/>
    <property type="evidence" value="ECO:0007669"/>
    <property type="project" value="TreeGrafter"/>
</dbReference>
<evidence type="ECO:0000256" key="2">
    <source>
        <dbReference type="ARBA" id="ARBA00023242"/>
    </source>
</evidence>
<organism evidence="4">
    <name type="scientific">Auxenochlorella protothecoides</name>
    <name type="common">Green microalga</name>
    <name type="synonym">Chlorella protothecoides</name>
    <dbReference type="NCBI Taxonomy" id="3075"/>
    <lineage>
        <taxon>Eukaryota</taxon>
        <taxon>Viridiplantae</taxon>
        <taxon>Chlorophyta</taxon>
        <taxon>core chlorophytes</taxon>
        <taxon>Trebouxiophyceae</taxon>
        <taxon>Chlorellales</taxon>
        <taxon>Chlorellaceae</taxon>
        <taxon>Auxenochlorella</taxon>
    </lineage>
</organism>